<evidence type="ECO:0000313" key="4">
    <source>
        <dbReference type="EMBL" id="MBB3210450.1"/>
    </source>
</evidence>
<reference evidence="4 5" key="1">
    <citation type="submission" date="2020-08" db="EMBL/GenBank/DDBJ databases">
        <title>Genomic Encyclopedia of Type Strains, Phase III (KMG-III): the genomes of soil and plant-associated and newly described type strains.</title>
        <authorList>
            <person name="Whitman W."/>
        </authorList>
    </citation>
    <scope>NUCLEOTIDE SEQUENCE [LARGE SCALE GENOMIC DNA]</scope>
    <source>
        <strain evidence="4 5">CECT 8075</strain>
    </source>
</reference>
<feature type="domain" description="Metallo-beta-lactamase" evidence="3">
    <location>
        <begin position="9"/>
        <end position="195"/>
    </location>
</feature>
<keyword evidence="5" id="KW-1185">Reference proteome</keyword>
<dbReference type="RefSeq" id="WP_184309771.1">
    <property type="nucleotide sequence ID" value="NZ_JACHXU010000038.1"/>
</dbReference>
<dbReference type="AlphaFoldDB" id="A0A7W5E5C8"/>
<evidence type="ECO:0000256" key="2">
    <source>
        <dbReference type="HAMAP-Rule" id="MF_00457"/>
    </source>
</evidence>
<dbReference type="NCBIfam" id="NF001911">
    <property type="entry name" value="PRK00685.1"/>
    <property type="match status" value="1"/>
</dbReference>
<evidence type="ECO:0000313" key="5">
    <source>
        <dbReference type="Proteomes" id="UP000536179"/>
    </source>
</evidence>
<dbReference type="InterPro" id="IPR036866">
    <property type="entry name" value="RibonucZ/Hydroxyglut_hydro"/>
</dbReference>
<dbReference type="Pfam" id="PF12706">
    <property type="entry name" value="Lactamase_B_2"/>
    <property type="match status" value="1"/>
</dbReference>
<dbReference type="InterPro" id="IPR050114">
    <property type="entry name" value="UPF0173_UPF0282_UlaG_hydrolase"/>
</dbReference>
<comment type="caution">
    <text evidence="4">The sequence shown here is derived from an EMBL/GenBank/DDBJ whole genome shotgun (WGS) entry which is preliminary data.</text>
</comment>
<evidence type="ECO:0000256" key="1">
    <source>
        <dbReference type="ARBA" id="ARBA00022801"/>
    </source>
</evidence>
<dbReference type="Proteomes" id="UP000536179">
    <property type="component" value="Unassembled WGS sequence"/>
</dbReference>
<dbReference type="SMART" id="SM00849">
    <property type="entry name" value="Lactamase_B"/>
    <property type="match status" value="1"/>
</dbReference>
<dbReference type="SUPFAM" id="SSF56281">
    <property type="entry name" value="Metallo-hydrolase/oxidoreductase"/>
    <property type="match status" value="1"/>
</dbReference>
<dbReference type="HAMAP" id="MF_00457">
    <property type="entry name" value="UPF0173"/>
    <property type="match status" value="1"/>
</dbReference>
<protein>
    <recommendedName>
        <fullName evidence="2">UPF0173 metal-dependent hydrolase FHS27_006297</fullName>
    </recommendedName>
</protein>
<sequence>MSIALTWLSHATWLIEVDSYRIILDPFLSDNPAAETTVDALESISHVLVSHGHFDHIADAEAIARRNQCPIVANFEIAQWFSGKGFGKDDLPEPIAMNTGGQIQLPFGNLKMVPALHSSSLPDGSYGGNPVGFVLSAGKQSVYFACDTAYFSDMRYYAHGVDVAILPIGDLYTMGFDDSIQAIRAIEPRVTLPAHYGTWPPIEQNPNSWARKVREHTPTKPVVLGIGERYEV</sequence>
<organism evidence="4 5">
    <name type="scientific">Aporhodopirellula rubra</name>
    <dbReference type="NCBI Taxonomy" id="980271"/>
    <lineage>
        <taxon>Bacteria</taxon>
        <taxon>Pseudomonadati</taxon>
        <taxon>Planctomycetota</taxon>
        <taxon>Planctomycetia</taxon>
        <taxon>Pirellulales</taxon>
        <taxon>Pirellulaceae</taxon>
        <taxon>Aporhodopirellula</taxon>
    </lineage>
</organism>
<dbReference type="InterPro" id="IPR001279">
    <property type="entry name" value="Metallo-B-lactamas"/>
</dbReference>
<dbReference type="EMBL" id="JACHXU010000038">
    <property type="protein sequence ID" value="MBB3210450.1"/>
    <property type="molecule type" value="Genomic_DNA"/>
</dbReference>
<gene>
    <name evidence="4" type="ORF">FHS27_006297</name>
</gene>
<proteinExistence type="inferred from homology"/>
<dbReference type="InterPro" id="IPR022877">
    <property type="entry name" value="UPF0173"/>
</dbReference>
<dbReference type="PANTHER" id="PTHR43546">
    <property type="entry name" value="UPF0173 METAL-DEPENDENT HYDROLASE MJ1163-RELATED"/>
    <property type="match status" value="1"/>
</dbReference>
<comment type="similarity">
    <text evidence="2">Belongs to the UPF0173 family.</text>
</comment>
<dbReference type="GO" id="GO:0016787">
    <property type="term" value="F:hydrolase activity"/>
    <property type="evidence" value="ECO:0007669"/>
    <property type="project" value="UniProtKB-UniRule"/>
</dbReference>
<dbReference type="Gene3D" id="3.60.15.10">
    <property type="entry name" value="Ribonuclease Z/Hydroxyacylglutathione hydrolase-like"/>
    <property type="match status" value="1"/>
</dbReference>
<name>A0A7W5E5C8_9BACT</name>
<dbReference type="PANTHER" id="PTHR43546:SF3">
    <property type="entry name" value="UPF0173 METAL-DEPENDENT HYDROLASE MJ1163"/>
    <property type="match status" value="1"/>
</dbReference>
<accession>A0A7W5E5C8</accession>
<keyword evidence="1 2" id="KW-0378">Hydrolase</keyword>
<evidence type="ECO:0000259" key="3">
    <source>
        <dbReference type="SMART" id="SM00849"/>
    </source>
</evidence>